<gene>
    <name evidence="1" type="ORF">OSB1V03_LOCUS15054</name>
    <name evidence="2" type="ORF">OSB1V03_LOCUS21313</name>
</gene>
<dbReference type="GO" id="GO:0003735">
    <property type="term" value="F:structural constituent of ribosome"/>
    <property type="evidence" value="ECO:0007669"/>
    <property type="project" value="InterPro"/>
</dbReference>
<dbReference type="EMBL" id="CAJPIZ010039025">
    <property type="protein sequence ID" value="CAG2121367.1"/>
    <property type="molecule type" value="Genomic_DNA"/>
</dbReference>
<evidence type="ECO:0000313" key="3">
    <source>
        <dbReference type="Proteomes" id="UP000759131"/>
    </source>
</evidence>
<sequence>MNRVFKTNVLKTWMRQMQTTCMTRQELPSLESIDPSGDAVVDAVTDKIYEDSLRHEDFFGVNKLFTVRQLFESRAHFGH</sequence>
<dbReference type="OrthoDB" id="2320368at2759"/>
<dbReference type="GO" id="GO:0005840">
    <property type="term" value="C:ribosome"/>
    <property type="evidence" value="ECO:0007669"/>
    <property type="project" value="InterPro"/>
</dbReference>
<dbReference type="Proteomes" id="UP000759131">
    <property type="component" value="Unassembled WGS sequence"/>
</dbReference>
<dbReference type="InterPro" id="IPR018130">
    <property type="entry name" value="Ribosomal_uS2_CS"/>
</dbReference>
<evidence type="ECO:0000313" key="2">
    <source>
        <dbReference type="EMBL" id="CAD7647174.1"/>
    </source>
</evidence>
<accession>A0A7R9Q6P3</accession>
<dbReference type="EMBL" id="OC869647">
    <property type="protein sequence ID" value="CAD7634658.1"/>
    <property type="molecule type" value="Genomic_DNA"/>
</dbReference>
<reference evidence="1" key="1">
    <citation type="submission" date="2020-11" db="EMBL/GenBank/DDBJ databases">
        <authorList>
            <person name="Tran Van P."/>
        </authorList>
    </citation>
    <scope>NUCLEOTIDE SEQUENCE</scope>
</reference>
<organism evidence="1">
    <name type="scientific">Medioppia subpectinata</name>
    <dbReference type="NCBI Taxonomy" id="1979941"/>
    <lineage>
        <taxon>Eukaryota</taxon>
        <taxon>Metazoa</taxon>
        <taxon>Ecdysozoa</taxon>
        <taxon>Arthropoda</taxon>
        <taxon>Chelicerata</taxon>
        <taxon>Arachnida</taxon>
        <taxon>Acari</taxon>
        <taxon>Acariformes</taxon>
        <taxon>Sarcoptiformes</taxon>
        <taxon>Oribatida</taxon>
        <taxon>Brachypylina</taxon>
        <taxon>Oppioidea</taxon>
        <taxon>Oppiidae</taxon>
        <taxon>Medioppia</taxon>
    </lineage>
</organism>
<protein>
    <submittedName>
        <fullName evidence="1">Uncharacterized protein</fullName>
    </submittedName>
</protein>
<keyword evidence="3" id="KW-1185">Reference proteome</keyword>
<name>A0A7R9Q6P3_9ACAR</name>
<feature type="non-terminal residue" evidence="1">
    <location>
        <position position="1"/>
    </location>
</feature>
<dbReference type="EMBL" id="CAJPIZ010015072">
    <property type="protein sequence ID" value="CAG2115088.1"/>
    <property type="molecule type" value="Genomic_DNA"/>
</dbReference>
<evidence type="ECO:0000313" key="1">
    <source>
        <dbReference type="EMBL" id="CAD7634658.1"/>
    </source>
</evidence>
<proteinExistence type="predicted"/>
<dbReference type="GO" id="GO:0006412">
    <property type="term" value="P:translation"/>
    <property type="evidence" value="ECO:0007669"/>
    <property type="project" value="InterPro"/>
</dbReference>
<dbReference type="AlphaFoldDB" id="A0A7R9Q6P3"/>
<dbReference type="PROSITE" id="PS00962">
    <property type="entry name" value="RIBOSOMAL_S2_1"/>
    <property type="match status" value="1"/>
</dbReference>
<dbReference type="EMBL" id="OC893600">
    <property type="protein sequence ID" value="CAD7647174.1"/>
    <property type="molecule type" value="Genomic_DNA"/>
</dbReference>